<evidence type="ECO:0000256" key="1">
    <source>
        <dbReference type="PROSITE-ProRule" id="PRU00117"/>
    </source>
</evidence>
<dbReference type="PANTHER" id="PTHR22948">
    <property type="entry name" value="TUDOR DOMAIN CONTAINING PROTEIN"/>
    <property type="match status" value="1"/>
</dbReference>
<feature type="compositionally biased region" description="Acidic residues" evidence="2">
    <location>
        <begin position="402"/>
        <end position="411"/>
    </location>
</feature>
<evidence type="ECO:0000259" key="3">
    <source>
        <dbReference type="PROSITE" id="PS50304"/>
    </source>
</evidence>
<keyword evidence="4" id="KW-0418">Kinase</keyword>
<dbReference type="GO" id="GO:0003723">
    <property type="term" value="F:RNA binding"/>
    <property type="evidence" value="ECO:0007669"/>
    <property type="project" value="UniProtKB-UniRule"/>
</dbReference>
<sequence length="419" mass="47413">LEIKIPTNAISLVIGRAGENIKNIQLETNTKINFKTADADQDYRTCRIRGKKEDIELAEHIIQEAIATQANVTTYEMKVPQKSCGRIIGRCGDTIRAISKASKCSISVDRMSDSSSQFRLVTIRGSDDQINIAKSMIEEKIAEEEEARNRMETTLAARSPRLKNKFKKSEGAATSEVPTYEKLIPVTNDSMLQVYVSAVADPTHFWLQLISPRAVELDHLVDNMTDYYKKEENRELHKLNGITIGQIVACRVVEDDKWYRVQVCGHEEYKETREETSVDVFYVDYGDSAYRKLGDLYQLRADFLSLRFQAIECAMDGIMPKSGVAEDKWDEETVELFEDMVYTGQWKAISAQVVSYKARKRSNRREGSPVPCVKLYDPDGPPGVDIGQQLIDKGAAKPIQSDTEENQEGNENDQSKDQK</sequence>
<dbReference type="GO" id="GO:0034587">
    <property type="term" value="P:piRNA processing"/>
    <property type="evidence" value="ECO:0007669"/>
    <property type="project" value="TreeGrafter"/>
</dbReference>
<evidence type="ECO:0000313" key="4">
    <source>
        <dbReference type="EMBL" id="JAI53782.1"/>
    </source>
</evidence>
<dbReference type="InterPro" id="IPR002999">
    <property type="entry name" value="Tudor"/>
</dbReference>
<dbReference type="InterPro" id="IPR035437">
    <property type="entry name" value="SNase_OB-fold_sf"/>
</dbReference>
<accession>A0A0P4VVW4</accession>
<dbReference type="GO" id="GO:0016301">
    <property type="term" value="F:kinase activity"/>
    <property type="evidence" value="ECO:0007669"/>
    <property type="project" value="UniProtKB-KW"/>
</dbReference>
<dbReference type="EMBL" id="GDKW01002813">
    <property type="protein sequence ID" value="JAI53782.1"/>
    <property type="molecule type" value="mRNA"/>
</dbReference>
<dbReference type="PROSITE" id="PS50084">
    <property type="entry name" value="KH_TYPE_1"/>
    <property type="match status" value="2"/>
</dbReference>
<dbReference type="SMART" id="SM00322">
    <property type="entry name" value="KH"/>
    <property type="match status" value="2"/>
</dbReference>
<dbReference type="InterPro" id="IPR050621">
    <property type="entry name" value="Tudor_domain_containing"/>
</dbReference>
<dbReference type="GO" id="GO:0005739">
    <property type="term" value="C:mitochondrion"/>
    <property type="evidence" value="ECO:0007669"/>
    <property type="project" value="UniProtKB-ARBA"/>
</dbReference>
<dbReference type="GO" id="GO:0007283">
    <property type="term" value="P:spermatogenesis"/>
    <property type="evidence" value="ECO:0007669"/>
    <property type="project" value="TreeGrafter"/>
</dbReference>
<name>A0A0P4VVW4_9HEMI</name>
<dbReference type="CDD" id="cd00105">
    <property type="entry name" value="KH-I"/>
    <property type="match status" value="1"/>
</dbReference>
<dbReference type="Pfam" id="PF00567">
    <property type="entry name" value="TUDOR"/>
    <property type="match status" value="1"/>
</dbReference>
<keyword evidence="4" id="KW-0808">Transferase</keyword>
<proteinExistence type="evidence at transcript level"/>
<dbReference type="AlphaFoldDB" id="A0A0P4VVW4"/>
<protein>
    <submittedName>
        <fullName evidence="4">Putative a kinase anchor protein</fullName>
    </submittedName>
</protein>
<dbReference type="InterPro" id="IPR036612">
    <property type="entry name" value="KH_dom_type_1_sf"/>
</dbReference>
<evidence type="ECO:0000256" key="2">
    <source>
        <dbReference type="SAM" id="MobiDB-lite"/>
    </source>
</evidence>
<dbReference type="Gene3D" id="3.30.1370.10">
    <property type="entry name" value="K Homology domain, type 1"/>
    <property type="match status" value="2"/>
</dbReference>
<feature type="domain" description="Tudor" evidence="3">
    <location>
        <begin position="241"/>
        <end position="306"/>
    </location>
</feature>
<dbReference type="InterPro" id="IPR004088">
    <property type="entry name" value="KH_dom_type_1"/>
</dbReference>
<dbReference type="PANTHER" id="PTHR22948:SF29">
    <property type="entry name" value="FI02030P-RELATED"/>
    <property type="match status" value="1"/>
</dbReference>
<feature type="region of interest" description="Disordered" evidence="2">
    <location>
        <begin position="360"/>
        <end position="419"/>
    </location>
</feature>
<dbReference type="GO" id="GO:0043186">
    <property type="term" value="C:P granule"/>
    <property type="evidence" value="ECO:0007669"/>
    <property type="project" value="TreeGrafter"/>
</dbReference>
<dbReference type="SMART" id="SM00333">
    <property type="entry name" value="TUDOR"/>
    <property type="match status" value="1"/>
</dbReference>
<dbReference type="InterPro" id="IPR004087">
    <property type="entry name" value="KH_dom"/>
</dbReference>
<dbReference type="SUPFAM" id="SSF63748">
    <property type="entry name" value="Tudor/PWWP/MBT"/>
    <property type="match status" value="1"/>
</dbReference>
<dbReference type="Pfam" id="PF00013">
    <property type="entry name" value="KH_1"/>
    <property type="match status" value="2"/>
</dbReference>
<dbReference type="Gene3D" id="2.30.30.140">
    <property type="match status" value="1"/>
</dbReference>
<reference evidence="4" key="1">
    <citation type="journal article" date="2016" name="PLoS Negl. Trop. Dis.">
        <title>A Deep Insight into the Sialome of Rhodnius neglectus, a Vector of Chagas Disease.</title>
        <authorList>
            <person name="Santiago P.B."/>
            <person name="Assumpcao T.C."/>
            <person name="Araujo C.N."/>
            <person name="Bastos I.M."/>
            <person name="Neves D."/>
            <person name="Silva I.G."/>
            <person name="Charneau S."/>
            <person name="Queiroz R.M."/>
            <person name="Raiol T."/>
            <person name="Oliveira J.V."/>
            <person name="Sousa M.V."/>
            <person name="Calvo E."/>
            <person name="Ribeiro J.M."/>
            <person name="Santana J.M."/>
        </authorList>
    </citation>
    <scope>NUCLEOTIDE SEQUENCE</scope>
    <source>
        <tissue evidence="4">Salivary glands</tissue>
    </source>
</reference>
<dbReference type="GO" id="GO:0030719">
    <property type="term" value="P:P granule organization"/>
    <property type="evidence" value="ECO:0007669"/>
    <property type="project" value="TreeGrafter"/>
</dbReference>
<feature type="non-terminal residue" evidence="4">
    <location>
        <position position="1"/>
    </location>
</feature>
<organism evidence="4">
    <name type="scientific">Rhodnius neglectus</name>
    <dbReference type="NCBI Taxonomy" id="72488"/>
    <lineage>
        <taxon>Eukaryota</taxon>
        <taxon>Metazoa</taxon>
        <taxon>Ecdysozoa</taxon>
        <taxon>Arthropoda</taxon>
        <taxon>Hexapoda</taxon>
        <taxon>Insecta</taxon>
        <taxon>Pterygota</taxon>
        <taxon>Neoptera</taxon>
        <taxon>Paraneoptera</taxon>
        <taxon>Hemiptera</taxon>
        <taxon>Heteroptera</taxon>
        <taxon>Panheteroptera</taxon>
        <taxon>Cimicomorpha</taxon>
        <taxon>Reduviidae</taxon>
        <taxon>Triatominae</taxon>
        <taxon>Rhodnius</taxon>
    </lineage>
</organism>
<dbReference type="Gene3D" id="2.40.50.90">
    <property type="match status" value="1"/>
</dbReference>
<keyword evidence="1" id="KW-0694">RNA-binding</keyword>
<dbReference type="PROSITE" id="PS50304">
    <property type="entry name" value="TUDOR"/>
    <property type="match status" value="1"/>
</dbReference>
<dbReference type="SUPFAM" id="SSF54791">
    <property type="entry name" value="Eukaryotic type KH-domain (KH-domain type I)"/>
    <property type="match status" value="2"/>
</dbReference>